<feature type="region of interest" description="Disordered" evidence="1">
    <location>
        <begin position="1"/>
        <end position="27"/>
    </location>
</feature>
<proteinExistence type="predicted"/>
<feature type="compositionally biased region" description="Polar residues" evidence="1">
    <location>
        <begin position="1"/>
        <end position="14"/>
    </location>
</feature>
<keyword evidence="2" id="KW-0456">Lyase</keyword>
<sequence length="480" mass="51958">MITKPINSQISSAMTAAAPDENGQSVCDNTLRHDLAQPTGAGLSGYQNPEGGSSATTVARKLRTSIDLAADFVSGGEISGNPDLTEQLQAAIDAAFALRVPVVTVTGVFKISDTILLRTGVEVRGQGAHYTYISASSSLQGKTAFRTVKQSRTERNKDCKMTGISFDANSVLGVVGLDIDESDYFKIENCSFWNCENGIAYNKYTWDTRDASTIPPTYPNANNITDGGMSYFGVVQGVSLPSCTIAHKYYGVVNRCTYLSNSYSNCGVVYDFAEPHAVVESNTYISCNIEGCRSAFEWPNYGENNYSPFSNTWITTSIDNNNTFTTLVKDPGRQTFIGLSLFPRDDMSKVSYYNINQEHGQYSTLVGSNFDPRYATYRQFGATFNEQINAIRGINNKVFGTANYNATIAPGEVGEVIMHIDGFTPGMAVCLGFTNSNPELIINHSAVAGSSLLITFCNKSTDSIHLNTIISATCFGGVSM</sequence>
<dbReference type="SUPFAM" id="SSF51126">
    <property type="entry name" value="Pectin lyase-like"/>
    <property type="match status" value="1"/>
</dbReference>
<dbReference type="Gene3D" id="2.160.20.10">
    <property type="entry name" value="Single-stranded right-handed beta-helix, Pectin lyase-like"/>
    <property type="match status" value="1"/>
</dbReference>
<evidence type="ECO:0000313" key="3">
    <source>
        <dbReference type="Proteomes" id="UP000271603"/>
    </source>
</evidence>
<gene>
    <name evidence="2" type="ORF">NCTC9419_04928</name>
</gene>
<dbReference type="GO" id="GO:0016829">
    <property type="term" value="F:lyase activity"/>
    <property type="evidence" value="ECO:0007669"/>
    <property type="project" value="UniProtKB-KW"/>
</dbReference>
<protein>
    <submittedName>
        <fullName evidence="2">Pectate lyase superfamily protein</fullName>
    </submittedName>
</protein>
<accession>A0A447QTG9</accession>
<organism evidence="2 3">
    <name type="scientific">Serratia rubidaea</name>
    <name type="common">Serratia marinorubra</name>
    <dbReference type="NCBI Taxonomy" id="61652"/>
    <lineage>
        <taxon>Bacteria</taxon>
        <taxon>Pseudomonadati</taxon>
        <taxon>Pseudomonadota</taxon>
        <taxon>Gammaproteobacteria</taxon>
        <taxon>Enterobacterales</taxon>
        <taxon>Yersiniaceae</taxon>
        <taxon>Serratia</taxon>
    </lineage>
</organism>
<reference evidence="2 3" key="1">
    <citation type="submission" date="2018-12" db="EMBL/GenBank/DDBJ databases">
        <authorList>
            <consortium name="Pathogen Informatics"/>
        </authorList>
    </citation>
    <scope>NUCLEOTIDE SEQUENCE [LARGE SCALE GENOMIC DNA]</scope>
    <source>
        <strain evidence="2 3">NCTC9419</strain>
    </source>
</reference>
<dbReference type="AlphaFoldDB" id="A0A447QTG9"/>
<dbReference type="Proteomes" id="UP000271603">
    <property type="component" value="Chromosome"/>
</dbReference>
<dbReference type="InterPro" id="IPR011050">
    <property type="entry name" value="Pectin_lyase_fold/virulence"/>
</dbReference>
<dbReference type="EMBL" id="LR134155">
    <property type="protein sequence ID" value="VEA73300.1"/>
    <property type="molecule type" value="Genomic_DNA"/>
</dbReference>
<dbReference type="InterPro" id="IPR012334">
    <property type="entry name" value="Pectin_lyas_fold"/>
</dbReference>
<evidence type="ECO:0000256" key="1">
    <source>
        <dbReference type="SAM" id="MobiDB-lite"/>
    </source>
</evidence>
<evidence type="ECO:0000313" key="2">
    <source>
        <dbReference type="EMBL" id="VEA73300.1"/>
    </source>
</evidence>
<name>A0A447QTG9_SERRU</name>